<reference evidence="2" key="1">
    <citation type="submission" date="2011-01" db="EMBL/GenBank/DDBJ databases">
        <authorList>
            <person name="Muzny D."/>
            <person name="Qin X."/>
            <person name="Buhay C."/>
            <person name="Dugan-Rocha S."/>
            <person name="Ding Y."/>
            <person name="Chen G."/>
            <person name="Hawes A."/>
            <person name="Holder M."/>
            <person name="Jhangiani S."/>
            <person name="Johnson A."/>
            <person name="Khan Z."/>
            <person name="Li Z."/>
            <person name="Liu W."/>
            <person name="Liu X."/>
            <person name="Perez L."/>
            <person name="Shen H."/>
            <person name="Wang Q."/>
            <person name="Watt J."/>
            <person name="Xi L."/>
            <person name="Xin Y."/>
            <person name="Zhou J."/>
            <person name="Deng J."/>
            <person name="Jiang H."/>
            <person name="Liu Y."/>
            <person name="Qu J."/>
            <person name="Song X.-Z."/>
            <person name="Zhang L."/>
            <person name="Villasana D."/>
            <person name="Johnson A."/>
            <person name="Liu J."/>
            <person name="Liyanage D."/>
            <person name="Lorensuhewa L."/>
            <person name="Robinson T."/>
            <person name="Song A."/>
            <person name="Song B.-B."/>
            <person name="Dinh H."/>
            <person name="Thornton R."/>
            <person name="Coyle M."/>
            <person name="Francisco L."/>
            <person name="Jackson L."/>
            <person name="Javaid M."/>
            <person name="Korchina V."/>
            <person name="Kovar C."/>
            <person name="Mata R."/>
            <person name="Mathew T."/>
            <person name="Ngo R."/>
            <person name="Nguyen L."/>
            <person name="Nguyen N."/>
            <person name="Okwuonu G."/>
            <person name="Ongeri F."/>
            <person name="Pham C."/>
            <person name="Simmons D."/>
            <person name="Wilczek-Boney K."/>
            <person name="Hale W."/>
            <person name="Jakkamsetti A."/>
            <person name="Pham P."/>
            <person name="Ruth R."/>
            <person name="San Lucas F."/>
            <person name="Warren J."/>
            <person name="Zhang J."/>
            <person name="Zhao Z."/>
            <person name="Zhou C."/>
            <person name="Zhu D."/>
            <person name="Lee S."/>
            <person name="Bess C."/>
            <person name="Blankenburg K."/>
            <person name="Forbes L."/>
            <person name="Fu Q."/>
            <person name="Gubbala S."/>
            <person name="Hirani K."/>
            <person name="Jayaseelan J.C."/>
            <person name="Lara F."/>
            <person name="Munidasa M."/>
            <person name="Palculict T."/>
            <person name="Patil S."/>
            <person name="Pu L.-L."/>
            <person name="Saada N."/>
            <person name="Tang L."/>
            <person name="Weissenberger G."/>
            <person name="Zhu Y."/>
            <person name="Hemphill L."/>
            <person name="Shang Y."/>
            <person name="Youmans B."/>
            <person name="Ayvaz T."/>
            <person name="Ross M."/>
            <person name="Santibanez J."/>
            <person name="Aqrawi P."/>
            <person name="Gross S."/>
            <person name="Joshi V."/>
            <person name="Fowler G."/>
            <person name="Nazareth L."/>
            <person name="Reid J."/>
            <person name="Worley K."/>
            <person name="Petrosino J."/>
            <person name="Highlander S."/>
            <person name="Gibbs R."/>
        </authorList>
    </citation>
    <scope>NUCLEOTIDE SEQUENCE [LARGE SCALE GENOMIC DNA]</scope>
    <source>
        <strain evidence="2">ATCC 33269</strain>
    </source>
</reference>
<feature type="compositionally biased region" description="Basic and acidic residues" evidence="1">
    <location>
        <begin position="385"/>
        <end position="395"/>
    </location>
</feature>
<sequence>MKQSKRITIGGNVPFPGQKTPSTIVLRQPKRFNIDISDFMTAVQAAENVDYPMRYRLYDLYSDILTDAHLFSVIDRRMSSVASADISFMRDGVPDAAINGQIDSPWFISLVRDILGARFWGFSLLQFYKKDGWIDYDLIPRKHVDPIRKLILRRQTDIAGIPWEEYDNLLPVGRREDLGLLAKAAPWVIYKRNDVADWAQFAEIFGTPVREYIYETDDDDARRRAIADAEEEGSLAAFIHAKDTELHLVESGNKSGSSDLYDKFCQRCNNEISKLFLGNTLTTESQTHGTQSLGTVHKKEEDKLLRDDQKYILNVLNYDMTDIFQAMGINTDGGKFVFVDPKYTDLQSKISILTQLKNSFALPIDDDYLYNEFGIDKPKNYDSLKNDGRKTKNEKMVGIAAEKTTERQEPVQDSDGEMQKNGKKTGRARLRRLSDAFRRFFVRAPHGGAPLDW</sequence>
<proteinExistence type="predicted"/>
<dbReference type="STRING" id="28134.SAMN05444288_1531"/>
<dbReference type="EMBL" id="AEPE02000005">
    <property type="protein sequence ID" value="EFZ36982.1"/>
    <property type="molecule type" value="Genomic_DNA"/>
</dbReference>
<organism evidence="2 3">
    <name type="scientific">Hoylesella oralis ATCC 33269</name>
    <dbReference type="NCBI Taxonomy" id="873533"/>
    <lineage>
        <taxon>Bacteria</taxon>
        <taxon>Pseudomonadati</taxon>
        <taxon>Bacteroidota</taxon>
        <taxon>Bacteroidia</taxon>
        <taxon>Bacteroidales</taxon>
        <taxon>Prevotellaceae</taxon>
        <taxon>Hoylesella</taxon>
    </lineage>
</organism>
<keyword evidence="3" id="KW-1185">Reference proteome</keyword>
<protein>
    <recommendedName>
        <fullName evidence="4">DUF935 family protein</fullName>
    </recommendedName>
</protein>
<feature type="region of interest" description="Disordered" evidence="1">
    <location>
        <begin position="385"/>
        <end position="427"/>
    </location>
</feature>
<accession>E7RRU4</accession>
<evidence type="ECO:0000313" key="3">
    <source>
        <dbReference type="Proteomes" id="UP000005580"/>
    </source>
</evidence>
<comment type="caution">
    <text evidence="2">The sequence shown here is derived from an EMBL/GenBank/DDBJ whole genome shotgun (WGS) entry which is preliminary data.</text>
</comment>
<dbReference type="AlphaFoldDB" id="E7RRU4"/>
<evidence type="ECO:0000313" key="2">
    <source>
        <dbReference type="EMBL" id="EFZ36982.1"/>
    </source>
</evidence>
<dbReference type="InterPro" id="IPR009279">
    <property type="entry name" value="Portal_Mu"/>
</dbReference>
<gene>
    <name evidence="2" type="ORF">HMPREF0663_11895</name>
</gene>
<name>E7RRU4_9BACT</name>
<dbReference type="Proteomes" id="UP000005580">
    <property type="component" value="Unassembled WGS sequence"/>
</dbReference>
<dbReference type="Pfam" id="PF06074">
    <property type="entry name" value="Portal_Mu"/>
    <property type="match status" value="1"/>
</dbReference>
<evidence type="ECO:0008006" key="4">
    <source>
        <dbReference type="Google" id="ProtNLM"/>
    </source>
</evidence>
<dbReference type="eggNOG" id="COG4383">
    <property type="taxonomic scope" value="Bacteria"/>
</dbReference>
<dbReference type="HOGENOM" id="CLU_051131_0_0_10"/>
<evidence type="ECO:0000256" key="1">
    <source>
        <dbReference type="SAM" id="MobiDB-lite"/>
    </source>
</evidence>
<dbReference type="RefSeq" id="WP_004370081.1">
    <property type="nucleotide sequence ID" value="NZ_GL833119.1"/>
</dbReference>